<keyword evidence="3 7" id="KW-0547">Nucleotide-binding</keyword>
<feature type="short sequence motif" description="'HIGH' region" evidence="7">
    <location>
        <begin position="13"/>
        <end position="23"/>
    </location>
</feature>
<protein>
    <recommendedName>
        <fullName evidence="7">Glutamate--tRNA ligase</fullName>
        <ecNumber evidence="7">6.1.1.17</ecNumber>
    </recommendedName>
    <alternativeName>
        <fullName evidence="7">Glutamyl-tRNA synthetase</fullName>
        <shortName evidence="7">GluRS</shortName>
    </alternativeName>
</protein>
<dbReference type="InterPro" id="IPR020058">
    <property type="entry name" value="Glu/Gln-tRNA-synth_Ib_cat-dom"/>
</dbReference>
<dbReference type="InterPro" id="IPR004527">
    <property type="entry name" value="Glu-tRNA-ligase_bac/mito"/>
</dbReference>
<evidence type="ECO:0000313" key="11">
    <source>
        <dbReference type="Proteomes" id="UP000230214"/>
    </source>
</evidence>
<dbReference type="EMBL" id="PCXU01000013">
    <property type="protein sequence ID" value="PIR43714.1"/>
    <property type="molecule type" value="Genomic_DNA"/>
</dbReference>
<evidence type="ECO:0000256" key="4">
    <source>
        <dbReference type="ARBA" id="ARBA00022840"/>
    </source>
</evidence>
<feature type="domain" description="Aminoacyl-tRNA synthetase class I anticodon-binding" evidence="9">
    <location>
        <begin position="352"/>
        <end position="480"/>
    </location>
</feature>
<evidence type="ECO:0000259" key="8">
    <source>
        <dbReference type="Pfam" id="PF00749"/>
    </source>
</evidence>
<dbReference type="GO" id="GO:0004818">
    <property type="term" value="F:glutamate-tRNA ligase activity"/>
    <property type="evidence" value="ECO:0007669"/>
    <property type="project" value="UniProtKB-UniRule"/>
</dbReference>
<proteinExistence type="inferred from homology"/>
<dbReference type="Gene3D" id="3.40.50.620">
    <property type="entry name" value="HUPs"/>
    <property type="match status" value="1"/>
</dbReference>
<dbReference type="GO" id="GO:0005524">
    <property type="term" value="F:ATP binding"/>
    <property type="evidence" value="ECO:0007669"/>
    <property type="project" value="UniProtKB-UniRule"/>
</dbReference>
<keyword evidence="5 7" id="KW-0648">Protein biosynthesis</keyword>
<evidence type="ECO:0000256" key="5">
    <source>
        <dbReference type="ARBA" id="ARBA00022917"/>
    </source>
</evidence>
<name>A0A2H0RCD8_UNCKA</name>
<dbReference type="CDD" id="cd00808">
    <property type="entry name" value="GluRS_core"/>
    <property type="match status" value="1"/>
</dbReference>
<accession>A0A2H0RCD8</accession>
<comment type="subunit">
    <text evidence="7">Monomer.</text>
</comment>
<reference evidence="10 11" key="1">
    <citation type="submission" date="2017-09" db="EMBL/GenBank/DDBJ databases">
        <title>Depth-based differentiation of microbial function through sediment-hosted aquifers and enrichment of novel symbionts in the deep terrestrial subsurface.</title>
        <authorList>
            <person name="Probst A.J."/>
            <person name="Ladd B."/>
            <person name="Jarett J.K."/>
            <person name="Geller-Mcgrath D.E."/>
            <person name="Sieber C.M."/>
            <person name="Emerson J.B."/>
            <person name="Anantharaman K."/>
            <person name="Thomas B.C."/>
            <person name="Malmstrom R."/>
            <person name="Stieglmeier M."/>
            <person name="Klingl A."/>
            <person name="Woyke T."/>
            <person name="Ryan C.M."/>
            <person name="Banfield J.F."/>
        </authorList>
    </citation>
    <scope>NUCLEOTIDE SEQUENCE [LARGE SCALE GENOMIC DNA]</scope>
    <source>
        <strain evidence="10">CG10_big_fil_rev_8_21_14_0_10_32_10</strain>
    </source>
</reference>
<dbReference type="InterPro" id="IPR008925">
    <property type="entry name" value="aa_tRNA-synth_I_cd-bd_sf"/>
</dbReference>
<dbReference type="PRINTS" id="PR00987">
    <property type="entry name" value="TRNASYNTHGLU"/>
</dbReference>
<dbReference type="GO" id="GO:0006424">
    <property type="term" value="P:glutamyl-tRNA aminoacylation"/>
    <property type="evidence" value="ECO:0007669"/>
    <property type="project" value="UniProtKB-UniRule"/>
</dbReference>
<dbReference type="AlphaFoldDB" id="A0A2H0RCD8"/>
<dbReference type="GO" id="GO:0000049">
    <property type="term" value="F:tRNA binding"/>
    <property type="evidence" value="ECO:0007669"/>
    <property type="project" value="InterPro"/>
</dbReference>
<dbReference type="FunFam" id="3.40.50.620:FF:000045">
    <property type="entry name" value="Glutamate--tRNA ligase, mitochondrial"/>
    <property type="match status" value="1"/>
</dbReference>
<sequence>MAKENIVRTRIAPSPTGFPHIGTIYQALIDKAIAQKSKGKFVVRIEDTDRTRFVEEAENKILDALDWIGLTEDEGVRKGGSYSPYRQSERLDIYQKYAHKLINKSYAYPCFCTRERLDEVRKNMQKNGLPPMYDKHCLNIPKIEAKKRIDLGEEYVVRMKVPDKQKIIVHDEIRGDIEFDSSTIDDQVILKSDGYPTYHLAVVVDDHLMKITHVVRGPEWISSFPKHKILYNYFNWTTPVFIHTPLISNMDGSKMSKRQGHANVEWYKNEGFLPEALLNFISLLGWSHPDKDKELFDFKEYVKHFDYKNLSAINPKFDLIKLEWLNGQYIKKLSAEEFYNKCVSYNSLFLDYPTEKFKKVLSLIKERVRKLSEVSDLVEYFFVEPSNIEQIKEMSLNESKMDLENTVCYIRKIIDCLEKVDKWNETNIDASLQDLMNNLQIKPRQFFMPIRIIVSGKSFTPPLGQTLELIGKNESINRLLQYTALN</sequence>
<dbReference type="GO" id="GO:0005829">
    <property type="term" value="C:cytosol"/>
    <property type="evidence" value="ECO:0007669"/>
    <property type="project" value="TreeGrafter"/>
</dbReference>
<dbReference type="InterPro" id="IPR020751">
    <property type="entry name" value="aa-tRNA-synth_I_codon-bd_sub2"/>
</dbReference>
<dbReference type="PANTHER" id="PTHR43311:SF2">
    <property type="entry name" value="GLUTAMATE--TRNA LIGASE, MITOCHONDRIAL-RELATED"/>
    <property type="match status" value="1"/>
</dbReference>
<comment type="catalytic activity">
    <reaction evidence="7">
        <text>tRNA(Glu) + L-glutamate + ATP = L-glutamyl-tRNA(Glu) + AMP + diphosphate</text>
        <dbReference type="Rhea" id="RHEA:23540"/>
        <dbReference type="Rhea" id="RHEA-COMP:9663"/>
        <dbReference type="Rhea" id="RHEA-COMP:9680"/>
        <dbReference type="ChEBI" id="CHEBI:29985"/>
        <dbReference type="ChEBI" id="CHEBI:30616"/>
        <dbReference type="ChEBI" id="CHEBI:33019"/>
        <dbReference type="ChEBI" id="CHEBI:78442"/>
        <dbReference type="ChEBI" id="CHEBI:78520"/>
        <dbReference type="ChEBI" id="CHEBI:456215"/>
        <dbReference type="EC" id="6.1.1.17"/>
    </reaction>
</comment>
<dbReference type="Proteomes" id="UP000230214">
    <property type="component" value="Unassembled WGS sequence"/>
</dbReference>
<feature type="binding site" evidence="7">
    <location>
        <position position="257"/>
    </location>
    <ligand>
        <name>ATP</name>
        <dbReference type="ChEBI" id="CHEBI:30616"/>
    </ligand>
</feature>
<dbReference type="InterPro" id="IPR001412">
    <property type="entry name" value="aa-tRNA-synth_I_CS"/>
</dbReference>
<comment type="subcellular location">
    <subcellularLocation>
        <location evidence="7">Cytoplasm</location>
    </subcellularLocation>
</comment>
<dbReference type="Pfam" id="PF19269">
    <property type="entry name" value="Anticodon_2"/>
    <property type="match status" value="1"/>
</dbReference>
<dbReference type="InterPro" id="IPR049940">
    <property type="entry name" value="GluQ/Sye"/>
</dbReference>
<feature type="domain" description="Glutamyl/glutaminyl-tRNA synthetase class Ib catalytic" evidence="8">
    <location>
        <begin position="7"/>
        <end position="324"/>
    </location>
</feature>
<comment type="similarity">
    <text evidence="1 7">Belongs to the class-I aminoacyl-tRNA synthetase family. Glutamate--tRNA ligase type 1 subfamily.</text>
</comment>
<dbReference type="InterPro" id="IPR000924">
    <property type="entry name" value="Glu/Gln-tRNA-synth"/>
</dbReference>
<dbReference type="Pfam" id="PF00749">
    <property type="entry name" value="tRNA-synt_1c"/>
    <property type="match status" value="1"/>
</dbReference>
<dbReference type="InterPro" id="IPR045462">
    <property type="entry name" value="aa-tRNA-synth_I_cd-bd"/>
</dbReference>
<keyword evidence="2 7" id="KW-0436">Ligase</keyword>
<comment type="caution">
    <text evidence="7">Lacks conserved residue(s) required for the propagation of feature annotation.</text>
</comment>
<evidence type="ECO:0000256" key="7">
    <source>
        <dbReference type="HAMAP-Rule" id="MF_00022"/>
    </source>
</evidence>
<evidence type="ECO:0000313" key="10">
    <source>
        <dbReference type="EMBL" id="PIR43714.1"/>
    </source>
</evidence>
<dbReference type="PROSITE" id="PS00178">
    <property type="entry name" value="AA_TRNA_LIGASE_I"/>
    <property type="match status" value="1"/>
</dbReference>
<evidence type="ECO:0000256" key="6">
    <source>
        <dbReference type="ARBA" id="ARBA00023146"/>
    </source>
</evidence>
<evidence type="ECO:0000256" key="2">
    <source>
        <dbReference type="ARBA" id="ARBA00022598"/>
    </source>
</evidence>
<dbReference type="SUPFAM" id="SSF48163">
    <property type="entry name" value="An anticodon-binding domain of class I aminoacyl-tRNA synthetases"/>
    <property type="match status" value="1"/>
</dbReference>
<comment type="function">
    <text evidence="7">Catalyzes the attachment of glutamate to tRNA(Glu) in a two-step reaction: glutamate is first activated by ATP to form Glu-AMP and then transferred to the acceptor end of tRNA(Glu).</text>
</comment>
<dbReference type="InterPro" id="IPR014729">
    <property type="entry name" value="Rossmann-like_a/b/a_fold"/>
</dbReference>
<evidence type="ECO:0000256" key="3">
    <source>
        <dbReference type="ARBA" id="ARBA00022741"/>
    </source>
</evidence>
<evidence type="ECO:0000256" key="1">
    <source>
        <dbReference type="ARBA" id="ARBA00007894"/>
    </source>
</evidence>
<organism evidence="10 11">
    <name type="scientific">candidate division WWE3 bacterium CG10_big_fil_rev_8_21_14_0_10_32_10</name>
    <dbReference type="NCBI Taxonomy" id="1975090"/>
    <lineage>
        <taxon>Bacteria</taxon>
        <taxon>Katanobacteria</taxon>
    </lineage>
</organism>
<feature type="short sequence motif" description="'KMSKS' region" evidence="7">
    <location>
        <begin position="254"/>
        <end position="258"/>
    </location>
</feature>
<dbReference type="EC" id="6.1.1.17" evidence="7"/>
<dbReference type="InterPro" id="IPR033910">
    <property type="entry name" value="GluRS_core"/>
</dbReference>
<keyword evidence="7" id="KW-0963">Cytoplasm</keyword>
<dbReference type="NCBIfam" id="TIGR00464">
    <property type="entry name" value="gltX_bact"/>
    <property type="match status" value="1"/>
</dbReference>
<dbReference type="SUPFAM" id="SSF52374">
    <property type="entry name" value="Nucleotidylyl transferase"/>
    <property type="match status" value="1"/>
</dbReference>
<dbReference type="HAMAP" id="MF_00022">
    <property type="entry name" value="Glu_tRNA_synth_type1"/>
    <property type="match status" value="1"/>
</dbReference>
<dbReference type="PANTHER" id="PTHR43311">
    <property type="entry name" value="GLUTAMATE--TRNA LIGASE"/>
    <property type="match status" value="1"/>
</dbReference>
<keyword evidence="4 7" id="KW-0067">ATP-binding</keyword>
<dbReference type="GO" id="GO:0008270">
    <property type="term" value="F:zinc ion binding"/>
    <property type="evidence" value="ECO:0007669"/>
    <property type="project" value="InterPro"/>
</dbReference>
<gene>
    <name evidence="7" type="primary">gltX</name>
    <name evidence="10" type="ORF">COV24_01520</name>
</gene>
<evidence type="ECO:0000259" key="9">
    <source>
        <dbReference type="Pfam" id="PF19269"/>
    </source>
</evidence>
<dbReference type="Gene3D" id="1.10.10.350">
    <property type="match status" value="1"/>
</dbReference>
<comment type="caution">
    <text evidence="10">The sequence shown here is derived from an EMBL/GenBank/DDBJ whole genome shotgun (WGS) entry which is preliminary data.</text>
</comment>
<keyword evidence="6 7" id="KW-0030">Aminoacyl-tRNA synthetase</keyword>